<dbReference type="EMBL" id="NHYD01002726">
    <property type="protein sequence ID" value="PPQ85345.1"/>
    <property type="molecule type" value="Genomic_DNA"/>
</dbReference>
<dbReference type="PANTHER" id="PTHR43785">
    <property type="entry name" value="GAMMA-GLUTAMYLPUTRESCINE SYNTHETASE"/>
    <property type="match status" value="1"/>
</dbReference>
<dbReference type="AlphaFoldDB" id="A0A409X3M0"/>
<dbReference type="Gene3D" id="3.30.590.10">
    <property type="entry name" value="Glutamine synthetase/guanido kinase, catalytic domain"/>
    <property type="match status" value="2"/>
</dbReference>
<comment type="caution">
    <text evidence="6">The sequence shown here is derived from an EMBL/GenBank/DDBJ whole genome shotgun (WGS) entry which is preliminary data.</text>
</comment>
<evidence type="ECO:0000259" key="5">
    <source>
        <dbReference type="PROSITE" id="PS51987"/>
    </source>
</evidence>
<keyword evidence="7" id="KW-1185">Reference proteome</keyword>
<sequence length="927" mass="100578">MNNIYNIGVEYKASSVDLGVIHPSSLQGSNISFIRLQWVDFTNTVRFRIMPVSYFQKLLASQRGGVNIAKPVLGLVGLSLAEGFPIMGEYLYTPDVRTLRHCPYEPGHASLMGWFEEKAPKELPNGSSGIAVSLCPRTTLKRIVDHAETESNVKFLVGFESEFVLLKSTNPIQVVGTHEFSSSESMRPGAIATTVMNEIAKAIQESGIELQLYHGEGGPGQYEVVTGPLPPLESADALVHTREIIYNTAALHGLRATFTPRISMTSIGTAAHAHISVHSTLHGAPAKDPSALSQLETSFLAGILAHLPALPALTLPTSTSYRRVGDGAWSGGTYVCWGTENREAPVRLTNPASPTSRRFELRFIDGTANPYLALAGIIGAGHAGIRKDMALKVQDNPGPKTAAQMSDEERRALGIVDRMPLSWEEGRRNIQNDLELVSILGEELLEGYLSVNKSNFNIGVEYKTSNVELGVIDPSTLEGSDIEFIRLQWIDLANTLRSRTMPVSYFKKLLASKRGGINILRAILGFVNSSVAEGFYHTHEYFYALDVNTLRRCPYEPGHASLMGWFQEKAPVDSPNETSGIPGVSLCSRTTLKRVVDRAEAESHVKFLVGFESEFVLLKSTEPVEVVGTFACSTSSALRPGAPATKVLNAIAKAVKESGIELQVYHGEAAPGQYEVVTGPLPPLEAVDALVHTREIIYNTAALYSLRATFVPRISMQSIGTAAHAHISVHSTLQGVTRGTSMSDIEKSFLAGLMKHLPSLPALTLPTSASYARVGDGLLSGGTYVCWGKENREAPIRLTNPDSPSSRRLEMRFIDGTANPYLALAGIIGVGHAGIRQNLALTVQDCSGSTPASYMSEDERKAIGIVNRMPLSWEEGRKNIQNDPELESILGKNLLEAYLSVNTLLESTLNNPAADEDAKLKAVIDFY</sequence>
<dbReference type="PANTHER" id="PTHR43785:SF2">
    <property type="entry name" value="TYPE-1 GLUTAMINE SYNTHETASE 1"/>
    <property type="match status" value="1"/>
</dbReference>
<evidence type="ECO:0000256" key="3">
    <source>
        <dbReference type="PROSITE-ProRule" id="PRU01331"/>
    </source>
</evidence>
<proteinExistence type="inferred from homology"/>
<organism evidence="6 7">
    <name type="scientific">Psilocybe cyanescens</name>
    <dbReference type="NCBI Taxonomy" id="93625"/>
    <lineage>
        <taxon>Eukaryota</taxon>
        <taxon>Fungi</taxon>
        <taxon>Dikarya</taxon>
        <taxon>Basidiomycota</taxon>
        <taxon>Agaricomycotina</taxon>
        <taxon>Agaricomycetes</taxon>
        <taxon>Agaricomycetidae</taxon>
        <taxon>Agaricales</taxon>
        <taxon>Agaricineae</taxon>
        <taxon>Strophariaceae</taxon>
        <taxon>Psilocybe</taxon>
    </lineage>
</organism>
<name>A0A409X3M0_PSICY</name>
<evidence type="ECO:0000313" key="7">
    <source>
        <dbReference type="Proteomes" id="UP000283269"/>
    </source>
</evidence>
<protein>
    <recommendedName>
        <fullName evidence="1">Glutamine synthetase</fullName>
    </recommendedName>
</protein>
<feature type="domain" description="GS catalytic" evidence="5">
    <location>
        <begin position="588"/>
        <end position="927"/>
    </location>
</feature>
<dbReference type="SMART" id="SM01230">
    <property type="entry name" value="Gln-synt_C"/>
    <property type="match status" value="2"/>
</dbReference>
<dbReference type="GO" id="GO:0004356">
    <property type="term" value="F:glutamine synthetase activity"/>
    <property type="evidence" value="ECO:0007669"/>
    <property type="project" value="InterPro"/>
</dbReference>
<accession>A0A409X3M0</accession>
<dbReference type="SUPFAM" id="SSF55931">
    <property type="entry name" value="Glutamine synthetase/guanido kinase"/>
    <property type="match status" value="2"/>
</dbReference>
<dbReference type="Gene3D" id="3.10.20.70">
    <property type="entry name" value="Glutamine synthetase, N-terminal domain"/>
    <property type="match status" value="1"/>
</dbReference>
<dbReference type="InParanoid" id="A0A409X3M0"/>
<feature type="domain" description="GS catalytic" evidence="5">
    <location>
        <begin position="136"/>
        <end position="500"/>
    </location>
</feature>
<dbReference type="Pfam" id="PF00120">
    <property type="entry name" value="Gln-synt_C"/>
    <property type="match status" value="2"/>
</dbReference>
<dbReference type="InterPro" id="IPR014746">
    <property type="entry name" value="Gln_synth/guanido_kin_cat_dom"/>
</dbReference>
<gene>
    <name evidence="6" type="ORF">CVT25_000636</name>
</gene>
<dbReference type="Proteomes" id="UP000283269">
    <property type="component" value="Unassembled WGS sequence"/>
</dbReference>
<dbReference type="OrthoDB" id="3364440at2759"/>
<comment type="similarity">
    <text evidence="3 4">Belongs to the glutamine synthetase family.</text>
</comment>
<reference evidence="6 7" key="1">
    <citation type="journal article" date="2018" name="Evol. Lett.">
        <title>Horizontal gene cluster transfer increased hallucinogenic mushroom diversity.</title>
        <authorList>
            <person name="Reynolds H.T."/>
            <person name="Vijayakumar V."/>
            <person name="Gluck-Thaler E."/>
            <person name="Korotkin H.B."/>
            <person name="Matheny P.B."/>
            <person name="Slot J.C."/>
        </authorList>
    </citation>
    <scope>NUCLEOTIDE SEQUENCE [LARGE SCALE GENOMIC DNA]</scope>
    <source>
        <strain evidence="6 7">2631</strain>
    </source>
</reference>
<dbReference type="InterPro" id="IPR008146">
    <property type="entry name" value="Gln_synth_cat_dom"/>
</dbReference>
<evidence type="ECO:0000313" key="6">
    <source>
        <dbReference type="EMBL" id="PPQ85345.1"/>
    </source>
</evidence>
<keyword evidence="2" id="KW-0436">Ligase</keyword>
<evidence type="ECO:0000256" key="1">
    <source>
        <dbReference type="ARBA" id="ARBA00021364"/>
    </source>
</evidence>
<dbReference type="STRING" id="93625.A0A409X3M0"/>
<evidence type="ECO:0000256" key="4">
    <source>
        <dbReference type="RuleBase" id="RU000384"/>
    </source>
</evidence>
<evidence type="ECO:0000256" key="2">
    <source>
        <dbReference type="ARBA" id="ARBA00022598"/>
    </source>
</evidence>
<dbReference type="PROSITE" id="PS51987">
    <property type="entry name" value="GS_CATALYTIC"/>
    <property type="match status" value="2"/>
</dbReference>
<dbReference type="InterPro" id="IPR036651">
    <property type="entry name" value="Gln_synt_N_sf"/>
</dbReference>
<dbReference type="GO" id="GO:0006542">
    <property type="term" value="P:glutamine biosynthetic process"/>
    <property type="evidence" value="ECO:0007669"/>
    <property type="project" value="InterPro"/>
</dbReference>